<dbReference type="AlphaFoldDB" id="A0AAW1GY08"/>
<accession>A0AAW1GY08</accession>
<keyword evidence="2" id="KW-1185">Reference proteome</keyword>
<evidence type="ECO:0000313" key="1">
    <source>
        <dbReference type="EMBL" id="KAK9668707.1"/>
    </source>
</evidence>
<reference evidence="1" key="1">
    <citation type="submission" date="2024-03" db="EMBL/GenBank/DDBJ databases">
        <title>WGS assembly of Saponaria officinalis var. Norfolk2.</title>
        <authorList>
            <person name="Jenkins J."/>
            <person name="Shu S."/>
            <person name="Grimwood J."/>
            <person name="Barry K."/>
            <person name="Goodstein D."/>
            <person name="Schmutz J."/>
            <person name="Leebens-Mack J."/>
            <person name="Osbourn A."/>
        </authorList>
    </citation>
    <scope>NUCLEOTIDE SEQUENCE [LARGE SCALE GENOMIC DNA]</scope>
    <source>
        <strain evidence="1">JIC</strain>
    </source>
</reference>
<name>A0AAW1GY08_SAPOF</name>
<sequence>MGRDISGLRIVNDKFGGVTKWYIRYSMCKINGQGKHVNPCPQHLYKPVYIAVLETTTFFSFIEHYRNTDSPILPSTHSLHVKRLIARYIVSSDPSYCPQDSEFVEEPF</sequence>
<evidence type="ECO:0000313" key="2">
    <source>
        <dbReference type="Proteomes" id="UP001443914"/>
    </source>
</evidence>
<proteinExistence type="predicted"/>
<comment type="caution">
    <text evidence="1">The sequence shown here is derived from an EMBL/GenBank/DDBJ whole genome shotgun (WGS) entry which is preliminary data.</text>
</comment>
<protein>
    <submittedName>
        <fullName evidence="1">Uncharacterized protein</fullName>
    </submittedName>
</protein>
<dbReference type="EMBL" id="JBDFQZ010000013">
    <property type="protein sequence ID" value="KAK9668707.1"/>
    <property type="molecule type" value="Genomic_DNA"/>
</dbReference>
<organism evidence="1 2">
    <name type="scientific">Saponaria officinalis</name>
    <name type="common">Common soapwort</name>
    <name type="synonym">Lychnis saponaria</name>
    <dbReference type="NCBI Taxonomy" id="3572"/>
    <lineage>
        <taxon>Eukaryota</taxon>
        <taxon>Viridiplantae</taxon>
        <taxon>Streptophyta</taxon>
        <taxon>Embryophyta</taxon>
        <taxon>Tracheophyta</taxon>
        <taxon>Spermatophyta</taxon>
        <taxon>Magnoliopsida</taxon>
        <taxon>eudicotyledons</taxon>
        <taxon>Gunneridae</taxon>
        <taxon>Pentapetalae</taxon>
        <taxon>Caryophyllales</taxon>
        <taxon>Caryophyllaceae</taxon>
        <taxon>Caryophylleae</taxon>
        <taxon>Saponaria</taxon>
    </lineage>
</organism>
<gene>
    <name evidence="1" type="ORF">RND81_13G080000</name>
</gene>
<dbReference type="Proteomes" id="UP001443914">
    <property type="component" value="Unassembled WGS sequence"/>
</dbReference>